<dbReference type="RefSeq" id="WP_183305356.1">
    <property type="nucleotide sequence ID" value="NZ_JACIEP010000001.1"/>
</dbReference>
<evidence type="ECO:0008006" key="9">
    <source>
        <dbReference type="Google" id="ProtNLM"/>
    </source>
</evidence>
<evidence type="ECO:0000256" key="3">
    <source>
        <dbReference type="ARBA" id="ARBA00023295"/>
    </source>
</evidence>
<feature type="signal peptide" evidence="4">
    <location>
        <begin position="1"/>
        <end position="21"/>
    </location>
</feature>
<name>A0A840CEK6_9BACT</name>
<dbReference type="Gene3D" id="3.20.20.80">
    <property type="entry name" value="Glycosidases"/>
    <property type="match status" value="1"/>
</dbReference>
<evidence type="ECO:0000256" key="1">
    <source>
        <dbReference type="ARBA" id="ARBA00007401"/>
    </source>
</evidence>
<gene>
    <name evidence="7" type="ORF">GGR21_000302</name>
</gene>
<dbReference type="AlphaFoldDB" id="A0A840CEK6"/>
<dbReference type="SUPFAM" id="SSF49785">
    <property type="entry name" value="Galactose-binding domain-like"/>
    <property type="match status" value="1"/>
</dbReference>
<keyword evidence="3" id="KW-0326">Glycosidase</keyword>
<dbReference type="SUPFAM" id="SSF49303">
    <property type="entry name" value="beta-Galactosidase/glucuronidase domain"/>
    <property type="match status" value="1"/>
</dbReference>
<proteinExistence type="inferred from homology"/>
<dbReference type="Gene3D" id="2.60.40.10">
    <property type="entry name" value="Immunoglobulins"/>
    <property type="match status" value="1"/>
</dbReference>
<evidence type="ECO:0000256" key="2">
    <source>
        <dbReference type="ARBA" id="ARBA00022801"/>
    </source>
</evidence>
<dbReference type="InterPro" id="IPR036156">
    <property type="entry name" value="Beta-gal/glucu_dom_sf"/>
</dbReference>
<evidence type="ECO:0000256" key="4">
    <source>
        <dbReference type="SAM" id="SignalP"/>
    </source>
</evidence>
<comment type="similarity">
    <text evidence="1">Belongs to the glycosyl hydrolase 2 family.</text>
</comment>
<dbReference type="InterPro" id="IPR051913">
    <property type="entry name" value="GH2_Domain-Containing"/>
</dbReference>
<dbReference type="InterPro" id="IPR008979">
    <property type="entry name" value="Galactose-bd-like_sf"/>
</dbReference>
<keyword evidence="4" id="KW-0732">Signal</keyword>
<dbReference type="InterPro" id="IPR006104">
    <property type="entry name" value="Glyco_hydro_2_N"/>
</dbReference>
<dbReference type="SUPFAM" id="SSF51445">
    <property type="entry name" value="(Trans)glycosidases"/>
    <property type="match status" value="1"/>
</dbReference>
<keyword evidence="8" id="KW-1185">Reference proteome</keyword>
<reference evidence="7 8" key="1">
    <citation type="submission" date="2020-08" db="EMBL/GenBank/DDBJ databases">
        <title>Genomic Encyclopedia of Type Strains, Phase IV (KMG-IV): sequencing the most valuable type-strain genomes for metagenomic binning, comparative biology and taxonomic classification.</title>
        <authorList>
            <person name="Goeker M."/>
        </authorList>
    </citation>
    <scope>NUCLEOTIDE SEQUENCE [LARGE SCALE GENOMIC DNA]</scope>
    <source>
        <strain evidence="7 8">DSM 104969</strain>
    </source>
</reference>
<dbReference type="PANTHER" id="PTHR42732">
    <property type="entry name" value="BETA-GALACTOSIDASE"/>
    <property type="match status" value="1"/>
</dbReference>
<protein>
    <recommendedName>
        <fullName evidence="9">Beta-galactosidase</fullName>
    </recommendedName>
</protein>
<dbReference type="InterPro" id="IPR013783">
    <property type="entry name" value="Ig-like_fold"/>
</dbReference>
<sequence length="734" mass="84506">MNRKYLIALLISITAYTLVNATNTKEEKIKTVWGEKVTANNVWQSYPRPQLQRSQWMNLNGFWNFSVTDQETLKEQVKFEERILVPFAIESSLSGVQRSFLPTEKLWYRREFTLNEKWKDRNVILHFGAVDYECQIWVNNKLAGSHKGGNNPFFFDVTRYLKKSGPQVIEVAVIDPTDTESISRGKQQLDQKGIWYTPVSGIWQTVWLEAVNPIHILQVLPTADINKKTISLDINVAEAKGRETIKIEILDEGKVVNTTEQKLTSKIELEVPNAILWSPDSPKLYDLNIELLSNGKLVDQVKSYFALREVSIKKDECGYQRICLNGEPIFQYGTLDQGWWPDGLLTPPSEEAMLWDMVQLKEMGFNTIRKHIKVEPEQYYYYADSLGLMMWQDMVSGFSTERKDEEHIKPNAQADWNAPASHTDQWQQEMFEMIDRLRFYSCITSWVVFNEGWGQHNTVEIVKKVMDYDKSRIIDGVTGWTDRGVGHMYDVHNYPVTSMILPAHNGNRISVLGEFGGYGWAIQDHLWNPNMRNWGYKNIDGAMALMDSYGRLIYDLETLIAQGLSAAIYTQTTDVEGEVNGLITYDRKIVKIPTSLLHILHDRLYRVKPAKAVSLIADARDETKNTRLVGLNGKELKNISLPYSTKPDSNVVSETAFSIENPFEHLSLWLNVAGKAQVWLNGVKVFEQEVKQTRHYSQFNISDYVHLLRNGNNIFRIEVTDTGKMNFDYGLKAY</sequence>
<dbReference type="InterPro" id="IPR017853">
    <property type="entry name" value="GH"/>
</dbReference>
<dbReference type="EMBL" id="JACIEP010000001">
    <property type="protein sequence ID" value="MBB4034417.1"/>
    <property type="molecule type" value="Genomic_DNA"/>
</dbReference>
<organism evidence="7 8">
    <name type="scientific">Dysgonomonas hofstadii</name>
    <dbReference type="NCBI Taxonomy" id="637886"/>
    <lineage>
        <taxon>Bacteria</taxon>
        <taxon>Pseudomonadati</taxon>
        <taxon>Bacteroidota</taxon>
        <taxon>Bacteroidia</taxon>
        <taxon>Bacteroidales</taxon>
        <taxon>Dysgonomonadaceae</taxon>
        <taxon>Dysgonomonas</taxon>
    </lineage>
</organism>
<dbReference type="Pfam" id="PF00703">
    <property type="entry name" value="Glyco_hydro_2"/>
    <property type="match status" value="1"/>
</dbReference>
<dbReference type="Pfam" id="PF02837">
    <property type="entry name" value="Glyco_hydro_2_N"/>
    <property type="match status" value="1"/>
</dbReference>
<feature type="domain" description="Glycoside hydrolase family 2 immunoglobulin-like beta-sandwich" evidence="5">
    <location>
        <begin position="215"/>
        <end position="308"/>
    </location>
</feature>
<dbReference type="InterPro" id="IPR006102">
    <property type="entry name" value="Ig-like_GH2"/>
</dbReference>
<feature type="chain" id="PRO_5032715240" description="Beta-galactosidase" evidence="4">
    <location>
        <begin position="22"/>
        <end position="734"/>
    </location>
</feature>
<dbReference type="Gene3D" id="2.60.120.260">
    <property type="entry name" value="Galactose-binding domain-like"/>
    <property type="match status" value="2"/>
</dbReference>
<dbReference type="GO" id="GO:0004553">
    <property type="term" value="F:hydrolase activity, hydrolyzing O-glycosyl compounds"/>
    <property type="evidence" value="ECO:0007669"/>
    <property type="project" value="InterPro"/>
</dbReference>
<dbReference type="Proteomes" id="UP000555103">
    <property type="component" value="Unassembled WGS sequence"/>
</dbReference>
<comment type="caution">
    <text evidence="7">The sequence shown here is derived from an EMBL/GenBank/DDBJ whole genome shotgun (WGS) entry which is preliminary data.</text>
</comment>
<dbReference type="GO" id="GO:0005975">
    <property type="term" value="P:carbohydrate metabolic process"/>
    <property type="evidence" value="ECO:0007669"/>
    <property type="project" value="InterPro"/>
</dbReference>
<evidence type="ECO:0000259" key="5">
    <source>
        <dbReference type="Pfam" id="PF00703"/>
    </source>
</evidence>
<keyword evidence="2" id="KW-0378">Hydrolase</keyword>
<dbReference type="PANTHER" id="PTHR42732:SF2">
    <property type="entry name" value="BETA-MANNOSIDASE"/>
    <property type="match status" value="1"/>
</dbReference>
<evidence type="ECO:0000259" key="6">
    <source>
        <dbReference type="Pfam" id="PF02837"/>
    </source>
</evidence>
<feature type="domain" description="Glycosyl hydrolases family 2 sugar binding" evidence="6">
    <location>
        <begin position="103"/>
        <end position="206"/>
    </location>
</feature>
<accession>A0A840CEK6</accession>
<evidence type="ECO:0000313" key="7">
    <source>
        <dbReference type="EMBL" id="MBB4034417.1"/>
    </source>
</evidence>
<evidence type="ECO:0000313" key="8">
    <source>
        <dbReference type="Proteomes" id="UP000555103"/>
    </source>
</evidence>